<dbReference type="InterPro" id="IPR001810">
    <property type="entry name" value="F-box_dom"/>
</dbReference>
<accession>A0A0M3JZ80</accession>
<sequence length="317" mass="36617">MSLLPEPMTRHLLNYVLKEFPVRDCERLRKVSTLWNSILRKGPLGQFHISTLIITEEAAQFSAFEQCDRSLSFALKYTHEVDEQCSDRLPHESLISFIDHITKIDKLQLNFENAHHLGAPTRFLKYRAALWSVDDVFVCLGDKLDEVRSDDVENCFDEICELAVFINERASDLLLTLPFTMLRDDFVQLVRQCYGRSITAQFHVFKCSDVSSLVCDIDKWLPMCILDALRKFRVIRLLIDCDLCRVESIEQLDKLAAIYGKRIDEVYGRMTLPNSTLSLLLHGSEKFCGRYASTSLNYRSGIGRRLNIDVKCTHSFF</sequence>
<reference evidence="2 3" key="2">
    <citation type="submission" date="2018-11" db="EMBL/GenBank/DDBJ databases">
        <authorList>
            <consortium name="Pathogen Informatics"/>
        </authorList>
    </citation>
    <scope>NUCLEOTIDE SEQUENCE [LARGE SCALE GENOMIC DNA]</scope>
</reference>
<evidence type="ECO:0000313" key="3">
    <source>
        <dbReference type="Proteomes" id="UP000267096"/>
    </source>
</evidence>
<organism evidence="4">
    <name type="scientific">Anisakis simplex</name>
    <name type="common">Herring worm</name>
    <dbReference type="NCBI Taxonomy" id="6269"/>
    <lineage>
        <taxon>Eukaryota</taxon>
        <taxon>Metazoa</taxon>
        <taxon>Ecdysozoa</taxon>
        <taxon>Nematoda</taxon>
        <taxon>Chromadorea</taxon>
        <taxon>Rhabditida</taxon>
        <taxon>Spirurina</taxon>
        <taxon>Ascaridomorpha</taxon>
        <taxon>Ascaridoidea</taxon>
        <taxon>Anisakidae</taxon>
        <taxon>Anisakis</taxon>
        <taxon>Anisakis simplex complex</taxon>
    </lineage>
</organism>
<proteinExistence type="predicted"/>
<keyword evidence="3" id="KW-1185">Reference proteome</keyword>
<evidence type="ECO:0000313" key="2">
    <source>
        <dbReference type="EMBL" id="VDK49224.1"/>
    </source>
</evidence>
<protein>
    <submittedName>
        <fullName evidence="4">F-box domain-containing protein</fullName>
    </submittedName>
</protein>
<feature type="domain" description="F-box" evidence="1">
    <location>
        <begin position="10"/>
        <end position="42"/>
    </location>
</feature>
<dbReference type="Pfam" id="PF00646">
    <property type="entry name" value="F-box"/>
    <property type="match status" value="1"/>
</dbReference>
<dbReference type="Proteomes" id="UP000267096">
    <property type="component" value="Unassembled WGS sequence"/>
</dbReference>
<dbReference type="WBParaSite" id="ASIM_0001379401-mRNA-1">
    <property type="protein sequence ID" value="ASIM_0001379401-mRNA-1"/>
    <property type="gene ID" value="ASIM_0001379401"/>
</dbReference>
<dbReference type="EMBL" id="UYRR01031341">
    <property type="protein sequence ID" value="VDK49224.1"/>
    <property type="molecule type" value="Genomic_DNA"/>
</dbReference>
<gene>
    <name evidence="2" type="ORF">ASIM_LOCUS13222</name>
</gene>
<evidence type="ECO:0000259" key="1">
    <source>
        <dbReference type="Pfam" id="PF00646"/>
    </source>
</evidence>
<reference evidence="4" key="1">
    <citation type="submission" date="2017-02" db="UniProtKB">
        <authorList>
            <consortium name="WormBaseParasite"/>
        </authorList>
    </citation>
    <scope>IDENTIFICATION</scope>
</reference>
<name>A0A0M3JZ80_ANISI</name>
<dbReference type="AlphaFoldDB" id="A0A0M3JZ80"/>
<evidence type="ECO:0000313" key="4">
    <source>
        <dbReference type="WBParaSite" id="ASIM_0001379401-mRNA-1"/>
    </source>
</evidence>